<feature type="domain" description="UGSC-like" evidence="2">
    <location>
        <begin position="8"/>
        <end position="95"/>
    </location>
</feature>
<feature type="region of interest" description="Disordered" evidence="1">
    <location>
        <begin position="1"/>
        <end position="25"/>
    </location>
</feature>
<dbReference type="InterPro" id="IPR057767">
    <property type="entry name" value="UGSC-like_dom"/>
</dbReference>
<protein>
    <recommendedName>
        <fullName evidence="2">UGSC-like domain-containing protein</fullName>
    </recommendedName>
</protein>
<comment type="caution">
    <text evidence="3">The sequence shown here is derived from an EMBL/GenBank/DDBJ whole genome shotgun (WGS) entry which is preliminary data.</text>
</comment>
<dbReference type="EMBL" id="JACPUR010000019">
    <property type="protein sequence ID" value="MBI3127792.1"/>
    <property type="molecule type" value="Genomic_DNA"/>
</dbReference>
<dbReference type="Pfam" id="PF24696">
    <property type="entry name" value="UGSC"/>
    <property type="match status" value="1"/>
</dbReference>
<evidence type="ECO:0000256" key="1">
    <source>
        <dbReference type="SAM" id="MobiDB-lite"/>
    </source>
</evidence>
<organism evidence="3 4">
    <name type="scientific">Tectimicrobiota bacterium</name>
    <dbReference type="NCBI Taxonomy" id="2528274"/>
    <lineage>
        <taxon>Bacteria</taxon>
        <taxon>Pseudomonadati</taxon>
        <taxon>Nitrospinota/Tectimicrobiota group</taxon>
        <taxon>Candidatus Tectimicrobiota</taxon>
    </lineage>
</organism>
<proteinExistence type="predicted"/>
<dbReference type="AlphaFoldDB" id="A0A932HYT9"/>
<gene>
    <name evidence="3" type="ORF">HYZ11_09330</name>
</gene>
<evidence type="ECO:0000313" key="3">
    <source>
        <dbReference type="EMBL" id="MBI3127792.1"/>
    </source>
</evidence>
<evidence type="ECO:0000259" key="2">
    <source>
        <dbReference type="Pfam" id="PF24696"/>
    </source>
</evidence>
<reference evidence="3" key="1">
    <citation type="submission" date="2020-07" db="EMBL/GenBank/DDBJ databases">
        <title>Huge and variable diversity of episymbiotic CPR bacteria and DPANN archaea in groundwater ecosystems.</title>
        <authorList>
            <person name="He C.Y."/>
            <person name="Keren R."/>
            <person name="Whittaker M."/>
            <person name="Farag I.F."/>
            <person name="Doudna J."/>
            <person name="Cate J.H.D."/>
            <person name="Banfield J.F."/>
        </authorList>
    </citation>
    <scope>NUCLEOTIDE SEQUENCE</scope>
    <source>
        <strain evidence="3">NC_groundwater_763_Ag_S-0.2um_68_21</strain>
    </source>
</reference>
<evidence type="ECO:0000313" key="4">
    <source>
        <dbReference type="Proteomes" id="UP000782312"/>
    </source>
</evidence>
<dbReference type="Proteomes" id="UP000782312">
    <property type="component" value="Unassembled WGS sequence"/>
</dbReference>
<name>A0A932HYT9_UNCTE</name>
<accession>A0A932HYT9</accession>
<sequence length="96" mass="10216">MAGNLGFVDPTAGGSKKSVPKAPRPAALSGKVVGLLDNTKEQADIILQTLGDLLRERYDVSKVVMRRKEHYSKPAPDDLIEDMAKEVDVAIAALGG</sequence>